<evidence type="ECO:0000256" key="3">
    <source>
        <dbReference type="ARBA" id="ARBA00022723"/>
    </source>
</evidence>
<comment type="cofactor">
    <cofactor evidence="1">
        <name>Cu(2+)</name>
        <dbReference type="ChEBI" id="CHEBI:29036"/>
    </cofactor>
</comment>
<evidence type="ECO:0000256" key="2">
    <source>
        <dbReference type="ARBA" id="ARBA00009928"/>
    </source>
</evidence>
<evidence type="ECO:0000259" key="10">
    <source>
        <dbReference type="PROSITE" id="PS00497"/>
    </source>
</evidence>
<feature type="transmembrane region" description="Helical" evidence="9">
    <location>
        <begin position="95"/>
        <end position="114"/>
    </location>
</feature>
<dbReference type="Pfam" id="PF00264">
    <property type="entry name" value="Tyrosinase"/>
    <property type="match status" value="1"/>
</dbReference>
<dbReference type="PROSITE" id="PS00498">
    <property type="entry name" value="TYROSINASE_2"/>
    <property type="match status" value="1"/>
</dbReference>
<keyword evidence="3" id="KW-0479">Metal-binding</keyword>
<dbReference type="InterPro" id="IPR002227">
    <property type="entry name" value="Tyrosinase_Cu-bd"/>
</dbReference>
<comment type="similarity">
    <text evidence="2">Belongs to the tyrosinase family.</text>
</comment>
<keyword evidence="9" id="KW-0472">Membrane</keyword>
<dbReference type="InterPro" id="IPR008922">
    <property type="entry name" value="Di-copper_centre_dom_sf"/>
</dbReference>
<dbReference type="SUPFAM" id="SSF48056">
    <property type="entry name" value="Di-copper centre-containing domain"/>
    <property type="match status" value="1"/>
</dbReference>
<protein>
    <recommendedName>
        <fullName evidence="10 11">Tyrosinase copper-binding domain-containing protein</fullName>
    </recommendedName>
</protein>
<dbReference type="PRINTS" id="PR00092">
    <property type="entry name" value="TYROSINASE"/>
</dbReference>
<dbReference type="PROSITE" id="PS00497">
    <property type="entry name" value="TYROSINASE_1"/>
    <property type="match status" value="1"/>
</dbReference>
<keyword evidence="4" id="KW-0883">Thioether bond</keyword>
<keyword evidence="6" id="KW-0186">Copper</keyword>
<feature type="domain" description="Tyrosinase copper-binding" evidence="11">
    <location>
        <begin position="395"/>
        <end position="406"/>
    </location>
</feature>
<evidence type="ECO:0000256" key="7">
    <source>
        <dbReference type="ARBA" id="ARBA00023157"/>
    </source>
</evidence>
<keyword evidence="9" id="KW-0812">Transmembrane</keyword>
<reference evidence="12" key="1">
    <citation type="submission" date="2024-02" db="EMBL/GenBank/DDBJ databases">
        <authorList>
            <consortium name="ELIXIR-Norway"/>
            <consortium name="Elixir Norway"/>
        </authorList>
    </citation>
    <scope>NUCLEOTIDE SEQUENCE</scope>
</reference>
<evidence type="ECO:0000256" key="1">
    <source>
        <dbReference type="ARBA" id="ARBA00001973"/>
    </source>
</evidence>
<dbReference type="Gene3D" id="1.10.1280.10">
    <property type="entry name" value="Di-copper center containing domain from catechol oxidase"/>
    <property type="match status" value="1"/>
</dbReference>
<organism evidence="12 13">
    <name type="scientific">Sphagnum jensenii</name>
    <dbReference type="NCBI Taxonomy" id="128206"/>
    <lineage>
        <taxon>Eukaryota</taxon>
        <taxon>Viridiplantae</taxon>
        <taxon>Streptophyta</taxon>
        <taxon>Embryophyta</taxon>
        <taxon>Bryophyta</taxon>
        <taxon>Sphagnophytina</taxon>
        <taxon>Sphagnopsida</taxon>
        <taxon>Sphagnales</taxon>
        <taxon>Sphagnaceae</taxon>
        <taxon>Sphagnum</taxon>
    </lineage>
</organism>
<dbReference type="Pfam" id="PF12142">
    <property type="entry name" value="PPO1_DWL"/>
    <property type="match status" value="1"/>
</dbReference>
<name>A0ABP0WCH2_9BRYO</name>
<accession>A0ABP0WCH2</accession>
<dbReference type="PANTHER" id="PTHR11474">
    <property type="entry name" value="TYROSINASE FAMILY MEMBER"/>
    <property type="match status" value="1"/>
</dbReference>
<dbReference type="InterPro" id="IPR022739">
    <property type="entry name" value="Polyphenol_oxidase_cen"/>
</dbReference>
<dbReference type="Proteomes" id="UP001497444">
    <property type="component" value="Chromosome 16"/>
</dbReference>
<evidence type="ECO:0000256" key="4">
    <source>
        <dbReference type="ARBA" id="ARBA00022784"/>
    </source>
</evidence>
<gene>
    <name evidence="12" type="ORF">CSSPJE1EN1_LOCUS10024</name>
</gene>
<evidence type="ECO:0000313" key="12">
    <source>
        <dbReference type="EMBL" id="CAK9264546.1"/>
    </source>
</evidence>
<dbReference type="InterPro" id="IPR022740">
    <property type="entry name" value="Polyphenol_oxidase_C"/>
</dbReference>
<keyword evidence="7" id="KW-1015">Disulfide bond</keyword>
<evidence type="ECO:0000256" key="9">
    <source>
        <dbReference type="SAM" id="Phobius"/>
    </source>
</evidence>
<feature type="domain" description="Tyrosinase copper-binding" evidence="10">
    <location>
        <begin position="222"/>
        <end position="239"/>
    </location>
</feature>
<feature type="region of interest" description="Disordered" evidence="8">
    <location>
        <begin position="51"/>
        <end position="72"/>
    </location>
</feature>
<dbReference type="EMBL" id="OZ020111">
    <property type="protein sequence ID" value="CAK9264546.1"/>
    <property type="molecule type" value="Genomic_DNA"/>
</dbReference>
<dbReference type="PANTHER" id="PTHR11474:SF76">
    <property type="entry name" value="SHKT DOMAIN-CONTAINING PROTEIN"/>
    <property type="match status" value="1"/>
</dbReference>
<keyword evidence="13" id="KW-1185">Reference proteome</keyword>
<evidence type="ECO:0000259" key="11">
    <source>
        <dbReference type="PROSITE" id="PS00498"/>
    </source>
</evidence>
<keyword evidence="5" id="KW-0560">Oxidoreductase</keyword>
<dbReference type="InterPro" id="IPR050316">
    <property type="entry name" value="Tyrosinase/Hemocyanin"/>
</dbReference>
<evidence type="ECO:0000313" key="13">
    <source>
        <dbReference type="Proteomes" id="UP001497444"/>
    </source>
</evidence>
<evidence type="ECO:0000256" key="5">
    <source>
        <dbReference type="ARBA" id="ARBA00023002"/>
    </source>
</evidence>
<feature type="compositionally biased region" description="Basic and acidic residues" evidence="8">
    <location>
        <begin position="59"/>
        <end position="70"/>
    </location>
</feature>
<sequence>MAKRKKCRVVVSDDEDEQPVFAKKIPASSSSSSFFKVPSFRPLVEEDYTSLKAENSGQENRKSNSNDRTRSSCAGEFMPDAVLGIGNIIIIMRSMATLINTLVLSLVLVISFMSSRSSTVQGLPFPIPSFNNCDNFEGCCPPPYNQTFKHFYKFDTKLPMRTRRPAHLLDDAYIAKYQKAYELLRALPDSDGRSWKNQAKLHCAYCDTAFFFPKAIGRFQVHYSWVFFPWHRFFLYFHERILAKLLNDDTFALPFWEWDNQTPEPPLANSLPEVYVNPTYQNSKESSLYDVNRNPCAYPPNIMDLQLVTECDPQTAGLQAALRGSNNRLMYNQMVTGAPVNRLFFGEAYRLESWPGLGAGTIEAFPHGTVHDWTGDPSAKVPTSDMGIFRFSAYDPVFYAHHGNIDRLWDVWKSLPGDYRNDITDPDYLNTEFLFYDENGDLVKVKIAQALDIGNTFRYNYENVSNSWLQEGSDAAFPSCYPASNLEINKLILNTPPLNTNNITTFASSTVTFRVRRPARSINNSCGEEVLVIGGLNIGSDRFLLNAFLFFPTANANTTISCPQFFGKLSNSGLIFGVDLPDSEKEWRLAITPKLGNLGLDNVSHVVVTLVQVGIPQHLQFKTAKIEYFQ</sequence>
<evidence type="ECO:0000256" key="8">
    <source>
        <dbReference type="SAM" id="MobiDB-lite"/>
    </source>
</evidence>
<keyword evidence="9" id="KW-1133">Transmembrane helix</keyword>
<evidence type="ECO:0000256" key="6">
    <source>
        <dbReference type="ARBA" id="ARBA00023008"/>
    </source>
</evidence>
<proteinExistence type="inferred from homology"/>
<dbReference type="Pfam" id="PF12143">
    <property type="entry name" value="PPO1_KFDV"/>
    <property type="match status" value="1"/>
</dbReference>